<dbReference type="PANTHER" id="PTHR42740:SF1">
    <property type="entry name" value="RIBONUCLEASE VAPC3"/>
    <property type="match status" value="1"/>
</dbReference>
<reference evidence="7 8" key="1">
    <citation type="submission" date="2018-06" db="EMBL/GenBank/DDBJ databases">
        <title>Genomic Encyclopedia of Archaeal and Bacterial Type Strains, Phase II (KMG-II): from individual species to whole genera.</title>
        <authorList>
            <person name="Goeker M."/>
        </authorList>
    </citation>
    <scope>NUCLEOTIDE SEQUENCE [LARGE SCALE GENOMIC DNA]</scope>
    <source>
        <strain evidence="7 8">T4</strain>
    </source>
</reference>
<organism evidence="7 8">
    <name type="scientific">Algoriphagus aquaeductus</name>
    <dbReference type="NCBI Taxonomy" id="475299"/>
    <lineage>
        <taxon>Bacteria</taxon>
        <taxon>Pseudomonadati</taxon>
        <taxon>Bacteroidota</taxon>
        <taxon>Cytophagia</taxon>
        <taxon>Cytophagales</taxon>
        <taxon>Cyclobacteriaceae</taxon>
        <taxon>Algoriphagus</taxon>
    </lineage>
</organism>
<evidence type="ECO:0000256" key="3">
    <source>
        <dbReference type="ARBA" id="ARBA00022723"/>
    </source>
</evidence>
<keyword evidence="5" id="KW-0460">Magnesium</keyword>
<keyword evidence="3" id="KW-0479">Metal-binding</keyword>
<dbReference type="AlphaFoldDB" id="A0A326RM06"/>
<keyword evidence="4" id="KW-0378">Hydrolase</keyword>
<evidence type="ECO:0000256" key="4">
    <source>
        <dbReference type="ARBA" id="ARBA00022801"/>
    </source>
</evidence>
<dbReference type="InterPro" id="IPR002716">
    <property type="entry name" value="PIN_dom"/>
</dbReference>
<evidence type="ECO:0000256" key="5">
    <source>
        <dbReference type="ARBA" id="ARBA00022842"/>
    </source>
</evidence>
<dbReference type="GO" id="GO:0004540">
    <property type="term" value="F:RNA nuclease activity"/>
    <property type="evidence" value="ECO:0007669"/>
    <property type="project" value="TreeGrafter"/>
</dbReference>
<name>A0A326RM06_9BACT</name>
<dbReference type="PANTHER" id="PTHR42740">
    <property type="entry name" value="RIBONUCLEASE VAPC3"/>
    <property type="match status" value="1"/>
</dbReference>
<keyword evidence="1" id="KW-1277">Toxin-antitoxin system</keyword>
<dbReference type="Pfam" id="PF01850">
    <property type="entry name" value="PIN"/>
    <property type="match status" value="1"/>
</dbReference>
<dbReference type="InterPro" id="IPR029060">
    <property type="entry name" value="PIN-like_dom_sf"/>
</dbReference>
<feature type="domain" description="PIN" evidence="6">
    <location>
        <begin position="2"/>
        <end position="118"/>
    </location>
</feature>
<dbReference type="InterPro" id="IPR051749">
    <property type="entry name" value="PINc/VapC_TA_RNase"/>
</dbReference>
<dbReference type="Proteomes" id="UP000248917">
    <property type="component" value="Unassembled WGS sequence"/>
</dbReference>
<dbReference type="CDD" id="cd18760">
    <property type="entry name" value="PIN_MtVapC3-like"/>
    <property type="match status" value="1"/>
</dbReference>
<proteinExistence type="predicted"/>
<evidence type="ECO:0000256" key="1">
    <source>
        <dbReference type="ARBA" id="ARBA00022649"/>
    </source>
</evidence>
<sequence>MILVDSSVWIQYLNGKTTKEADFLSQFIGVQNILMVDLIYTEILQGYRDDSVFYDVKSFLDEFPFSILASHDLALKSAQNYRFLRKKGITIRKTIDCYIASYCISKNIPLLHSDQDFDPFVEHLGLKSIF</sequence>
<evidence type="ECO:0000313" key="8">
    <source>
        <dbReference type="Proteomes" id="UP000248917"/>
    </source>
</evidence>
<dbReference type="GO" id="GO:0016787">
    <property type="term" value="F:hydrolase activity"/>
    <property type="evidence" value="ECO:0007669"/>
    <property type="project" value="UniProtKB-KW"/>
</dbReference>
<dbReference type="OrthoDB" id="9811788at2"/>
<dbReference type="SUPFAM" id="SSF88723">
    <property type="entry name" value="PIN domain-like"/>
    <property type="match status" value="1"/>
</dbReference>
<protein>
    <recommendedName>
        <fullName evidence="6">PIN domain-containing protein</fullName>
    </recommendedName>
</protein>
<dbReference type="RefSeq" id="WP_111395072.1">
    <property type="nucleotide sequence ID" value="NZ_QKTX01000027.1"/>
</dbReference>
<accession>A0A326RM06</accession>
<dbReference type="GO" id="GO:0046872">
    <property type="term" value="F:metal ion binding"/>
    <property type="evidence" value="ECO:0007669"/>
    <property type="project" value="UniProtKB-KW"/>
</dbReference>
<dbReference type="Gene3D" id="3.40.50.1010">
    <property type="entry name" value="5'-nuclease"/>
    <property type="match status" value="1"/>
</dbReference>
<comment type="caution">
    <text evidence="7">The sequence shown here is derived from an EMBL/GenBank/DDBJ whole genome shotgun (WGS) entry which is preliminary data.</text>
</comment>
<gene>
    <name evidence="7" type="ORF">CLV31_12725</name>
</gene>
<evidence type="ECO:0000313" key="7">
    <source>
        <dbReference type="EMBL" id="PZV76076.1"/>
    </source>
</evidence>
<keyword evidence="8" id="KW-1185">Reference proteome</keyword>
<evidence type="ECO:0000256" key="2">
    <source>
        <dbReference type="ARBA" id="ARBA00022722"/>
    </source>
</evidence>
<evidence type="ECO:0000259" key="6">
    <source>
        <dbReference type="Pfam" id="PF01850"/>
    </source>
</evidence>
<keyword evidence="2" id="KW-0540">Nuclease</keyword>
<dbReference type="EMBL" id="QKTX01000027">
    <property type="protein sequence ID" value="PZV76076.1"/>
    <property type="molecule type" value="Genomic_DNA"/>
</dbReference>